<feature type="region of interest" description="Disordered" evidence="1">
    <location>
        <begin position="1"/>
        <end position="74"/>
    </location>
</feature>
<evidence type="ECO:0000256" key="1">
    <source>
        <dbReference type="SAM" id="MobiDB-lite"/>
    </source>
</evidence>
<name>A0A2T0S4W3_9ACTN</name>
<comment type="caution">
    <text evidence="4">The sequence shown here is derived from an EMBL/GenBank/DDBJ whole genome shotgun (WGS) entry which is preliminary data.</text>
</comment>
<reference evidence="4 5" key="1">
    <citation type="submission" date="2018-03" db="EMBL/GenBank/DDBJ databases">
        <title>Genomic Encyclopedia of Archaeal and Bacterial Type Strains, Phase II (KMG-II): from individual species to whole genera.</title>
        <authorList>
            <person name="Goeker M."/>
        </authorList>
    </citation>
    <scope>NUCLEOTIDE SEQUENCE [LARGE SCALE GENOMIC DNA]</scope>
    <source>
        <strain evidence="4 5">DSM 45348</strain>
    </source>
</reference>
<feature type="compositionally biased region" description="Low complexity" evidence="1">
    <location>
        <begin position="16"/>
        <end position="74"/>
    </location>
</feature>
<dbReference type="OrthoDB" id="4374883at2"/>
<accession>A0A2T0S4W3</accession>
<keyword evidence="2" id="KW-1133">Transmembrane helix</keyword>
<sequence length="166" mass="17486">MTYPPPGGTPDPYQPQQPYGQQPSYDPYSQDPYAAPASGAPSSGQPYGQQSPYGAPSSGQPYGQQQYAQPGYGQPYAQQPYAPMPAPTNTMAILSLVFAFVFPLAGVIMGHVAKKQIRNTGESGEGLATAGLWLSYIFVAIGLVLCAFYVVVVIFAIGSSSGTTTY</sequence>
<dbReference type="Proteomes" id="UP000239209">
    <property type="component" value="Unassembled WGS sequence"/>
</dbReference>
<dbReference type="RefSeq" id="WP_106127882.1">
    <property type="nucleotide sequence ID" value="NZ_PVZG01000008.1"/>
</dbReference>
<keyword evidence="2" id="KW-0812">Transmembrane</keyword>
<feature type="compositionally biased region" description="Pro residues" evidence="1">
    <location>
        <begin position="1"/>
        <end position="15"/>
    </location>
</feature>
<feature type="transmembrane region" description="Helical" evidence="2">
    <location>
        <begin position="133"/>
        <end position="157"/>
    </location>
</feature>
<feature type="domain" description="DUF4190" evidence="3">
    <location>
        <begin position="92"/>
        <end position="144"/>
    </location>
</feature>
<feature type="transmembrane region" description="Helical" evidence="2">
    <location>
        <begin position="91"/>
        <end position="112"/>
    </location>
</feature>
<dbReference type="EMBL" id="PVZG01000008">
    <property type="protein sequence ID" value="PRY28459.1"/>
    <property type="molecule type" value="Genomic_DNA"/>
</dbReference>
<evidence type="ECO:0000259" key="3">
    <source>
        <dbReference type="Pfam" id="PF13828"/>
    </source>
</evidence>
<evidence type="ECO:0000313" key="4">
    <source>
        <dbReference type="EMBL" id="PRY28459.1"/>
    </source>
</evidence>
<dbReference type="InterPro" id="IPR025241">
    <property type="entry name" value="DUF4190"/>
</dbReference>
<evidence type="ECO:0000313" key="5">
    <source>
        <dbReference type="Proteomes" id="UP000239209"/>
    </source>
</evidence>
<dbReference type="AlphaFoldDB" id="A0A2T0S4W3"/>
<organism evidence="4 5">
    <name type="scientific">Pseudosporangium ferrugineum</name>
    <dbReference type="NCBI Taxonomy" id="439699"/>
    <lineage>
        <taxon>Bacteria</taxon>
        <taxon>Bacillati</taxon>
        <taxon>Actinomycetota</taxon>
        <taxon>Actinomycetes</taxon>
        <taxon>Micromonosporales</taxon>
        <taxon>Micromonosporaceae</taxon>
        <taxon>Pseudosporangium</taxon>
    </lineage>
</organism>
<gene>
    <name evidence="4" type="ORF">CLV70_108253</name>
</gene>
<dbReference type="Pfam" id="PF13828">
    <property type="entry name" value="DUF4190"/>
    <property type="match status" value="1"/>
</dbReference>
<keyword evidence="2" id="KW-0472">Membrane</keyword>
<keyword evidence="5" id="KW-1185">Reference proteome</keyword>
<evidence type="ECO:0000256" key="2">
    <source>
        <dbReference type="SAM" id="Phobius"/>
    </source>
</evidence>
<protein>
    <submittedName>
        <fullName evidence="4">Uncharacterized protein DUF4190</fullName>
    </submittedName>
</protein>
<proteinExistence type="predicted"/>